<evidence type="ECO:0000313" key="1">
    <source>
        <dbReference type="EMBL" id="OZG54502.1"/>
    </source>
</evidence>
<keyword evidence="2" id="KW-1185">Reference proteome</keyword>
<name>A0A261F5U2_9BIFI</name>
<protein>
    <submittedName>
        <fullName evidence="1">Uncharacterized protein</fullName>
    </submittedName>
</protein>
<gene>
    <name evidence="1" type="ORF">ALMA_0963</name>
</gene>
<dbReference type="EMBL" id="MWWT01000005">
    <property type="protein sequence ID" value="OZG54502.1"/>
    <property type="molecule type" value="Genomic_DNA"/>
</dbReference>
<evidence type="ECO:0000313" key="2">
    <source>
        <dbReference type="Proteomes" id="UP000243657"/>
    </source>
</evidence>
<sequence>MVILAQNLQMYAYDLTSHGKYSPLGGYKIQLSHHAREHATAQATSQENR</sequence>
<dbReference type="AlphaFoldDB" id="A0A261F5U2"/>
<dbReference type="Proteomes" id="UP000243657">
    <property type="component" value="Unassembled WGS sequence"/>
</dbReference>
<comment type="caution">
    <text evidence="1">The sequence shown here is derived from an EMBL/GenBank/DDBJ whole genome shotgun (WGS) entry which is preliminary data.</text>
</comment>
<reference evidence="1 2" key="1">
    <citation type="journal article" date="2017" name="BMC Genomics">
        <title>Comparative genomic and phylogenomic analyses of the Bifidobacteriaceae family.</title>
        <authorList>
            <person name="Lugli G.A."/>
            <person name="Milani C."/>
            <person name="Turroni F."/>
            <person name="Duranti S."/>
            <person name="Mancabelli L."/>
            <person name="Mangifesta M."/>
            <person name="Ferrario C."/>
            <person name="Modesto M."/>
            <person name="Mattarelli P."/>
            <person name="Jiri K."/>
            <person name="van Sinderen D."/>
            <person name="Ventura M."/>
        </authorList>
    </citation>
    <scope>NUCLEOTIDE SEQUENCE [LARGE SCALE GENOMIC DNA]</scope>
    <source>
        <strain evidence="1 2">DSM 24762</strain>
    </source>
</reference>
<proteinExistence type="predicted"/>
<organism evidence="1 2">
    <name type="scientific">Alloscardovia macacae</name>
    <dbReference type="NCBI Taxonomy" id="1160091"/>
    <lineage>
        <taxon>Bacteria</taxon>
        <taxon>Bacillati</taxon>
        <taxon>Actinomycetota</taxon>
        <taxon>Actinomycetes</taxon>
        <taxon>Bifidobacteriales</taxon>
        <taxon>Bifidobacteriaceae</taxon>
        <taxon>Alloscardovia</taxon>
    </lineage>
</organism>
<accession>A0A261F5U2</accession>